<dbReference type="Pfam" id="PF00248">
    <property type="entry name" value="Aldo_ket_red"/>
    <property type="match status" value="1"/>
</dbReference>
<dbReference type="PANTHER" id="PTHR43364">
    <property type="entry name" value="NADH-SPECIFIC METHYLGLYOXAL REDUCTASE-RELATED"/>
    <property type="match status" value="1"/>
</dbReference>
<dbReference type="SUPFAM" id="SSF51430">
    <property type="entry name" value="NAD(P)-linked oxidoreductase"/>
    <property type="match status" value="1"/>
</dbReference>
<dbReference type="PANTHER" id="PTHR43364:SF4">
    <property type="entry name" value="NAD(P)-LINKED OXIDOREDUCTASE SUPERFAMILY PROTEIN"/>
    <property type="match status" value="1"/>
</dbReference>
<sequence length="347" mass="37737">MEQRPLGQTGISVSAFGLGVMTFGGQTPEEDAFGQLDRAFAAGVTFFDTAECYPSPISSATQGQSEAILGRWIMSRGIRDRVVIGTKVSGPGSPVGDMSHIRGKDRRLDGENIRQAVEHSLRRLKTDYIDLYQVHWPERVNPTFGRSRYSYIPDKSRQVSIEETLLALGRLKDEGKIRAIGICNETPWGAMHYLSSAERHGLARIASIQNSYSLLDRSFELGLAEVAVREQVGLIAWSPLAGGLLTGKYGLDGQAISGSRSSDGLVHFSNDRRRATLAYAEIAKANGLSLPNMALAFARQMPFMTSVLIGASSLSQLEMNLGALDIGLSEDVTRAINEVHDRGPNPL</sequence>
<dbReference type="EMBL" id="JBDIME010000031">
    <property type="protein sequence ID" value="MEN2792669.1"/>
    <property type="molecule type" value="Genomic_DNA"/>
</dbReference>
<proteinExistence type="predicted"/>
<keyword evidence="1" id="KW-0560">Oxidoreductase</keyword>
<protein>
    <submittedName>
        <fullName evidence="3">Aldo/keto reductase</fullName>
    </submittedName>
</protein>
<reference evidence="3 4" key="1">
    <citation type="submission" date="2024-05" db="EMBL/GenBank/DDBJ databases">
        <authorList>
            <person name="Liu Q."/>
            <person name="Xin Y.-H."/>
        </authorList>
    </citation>
    <scope>NUCLEOTIDE SEQUENCE [LARGE SCALE GENOMIC DNA]</scope>
    <source>
        <strain evidence="3 4">CGMCC 1.10181</strain>
    </source>
</reference>
<dbReference type="CDD" id="cd19094">
    <property type="entry name" value="AKR_Tas-like"/>
    <property type="match status" value="1"/>
</dbReference>
<keyword evidence="4" id="KW-1185">Reference proteome</keyword>
<dbReference type="Proteomes" id="UP001419910">
    <property type="component" value="Unassembled WGS sequence"/>
</dbReference>
<name>A0ABU9YA38_9SPHN</name>
<evidence type="ECO:0000256" key="1">
    <source>
        <dbReference type="ARBA" id="ARBA00023002"/>
    </source>
</evidence>
<dbReference type="RefSeq" id="WP_343892216.1">
    <property type="nucleotide sequence ID" value="NZ_BAAAEH010000055.1"/>
</dbReference>
<accession>A0ABU9YA38</accession>
<feature type="domain" description="NADP-dependent oxidoreductase" evidence="2">
    <location>
        <begin position="17"/>
        <end position="339"/>
    </location>
</feature>
<organism evidence="3 4">
    <name type="scientific">Sphingomonas oligophenolica</name>
    <dbReference type="NCBI Taxonomy" id="301154"/>
    <lineage>
        <taxon>Bacteria</taxon>
        <taxon>Pseudomonadati</taxon>
        <taxon>Pseudomonadota</taxon>
        <taxon>Alphaproteobacteria</taxon>
        <taxon>Sphingomonadales</taxon>
        <taxon>Sphingomonadaceae</taxon>
        <taxon>Sphingomonas</taxon>
    </lineage>
</organism>
<dbReference type="InterPro" id="IPR036812">
    <property type="entry name" value="NAD(P)_OxRdtase_dom_sf"/>
</dbReference>
<evidence type="ECO:0000259" key="2">
    <source>
        <dbReference type="Pfam" id="PF00248"/>
    </source>
</evidence>
<comment type="caution">
    <text evidence="3">The sequence shown here is derived from an EMBL/GenBank/DDBJ whole genome shotgun (WGS) entry which is preliminary data.</text>
</comment>
<dbReference type="InterPro" id="IPR050523">
    <property type="entry name" value="AKR_Detox_Biosynth"/>
</dbReference>
<dbReference type="InterPro" id="IPR023210">
    <property type="entry name" value="NADP_OxRdtase_dom"/>
</dbReference>
<dbReference type="Gene3D" id="3.20.20.100">
    <property type="entry name" value="NADP-dependent oxidoreductase domain"/>
    <property type="match status" value="1"/>
</dbReference>
<gene>
    <name evidence="3" type="ORF">ABC974_23780</name>
</gene>
<evidence type="ECO:0000313" key="4">
    <source>
        <dbReference type="Proteomes" id="UP001419910"/>
    </source>
</evidence>
<evidence type="ECO:0000313" key="3">
    <source>
        <dbReference type="EMBL" id="MEN2792669.1"/>
    </source>
</evidence>